<dbReference type="AlphaFoldDB" id="A0A8J7QWR2"/>
<reference evidence="3" key="1">
    <citation type="submission" date="2021-03" db="EMBL/GenBank/DDBJ databases">
        <title>Genome sequencing and assembly of Tianweitania sediminis.</title>
        <authorList>
            <person name="Chhetri G."/>
        </authorList>
    </citation>
    <scope>NUCLEOTIDE SEQUENCE</scope>
    <source>
        <strain evidence="3">Z8</strain>
    </source>
</reference>
<dbReference type="GO" id="GO:0003677">
    <property type="term" value="F:DNA binding"/>
    <property type="evidence" value="ECO:0007669"/>
    <property type="project" value="InterPro"/>
</dbReference>
<keyword evidence="4" id="KW-1185">Reference proteome</keyword>
<feature type="region of interest" description="Disordered" evidence="2">
    <location>
        <begin position="1"/>
        <end position="24"/>
    </location>
</feature>
<sequence length="513" mass="58198">MEAPDPLGEKQAGEAGALERDGRTGDAETTVGCLVIDFPYLLEPLAFDGRTSRKTKLISLPVLAVRVDKGEVVVPDEALNWSRHLARNDVPHKEIRRRLNSVGRLFEFVENVLGELKAVPGAMDLSVWEYLMARISTPHDLKERLFDHWQPVGYTTVLTEFRDLVDFARYCGAYTGSGSMMASAFRSSSDIWLKVDRKLVGDDLLSHLNAQRQRWHDLLGEDRPMPPRSLKKAARKGVKKSDNSTTMSIDQVESLIDGEKNPVFKATWMELAYLGPRISELLNQWRCDVLDASYAPRLFEAPVAGPLVIFADPRKSTYTGSMDLRRNSFRTREQVLAGDYGLLPRPDELDAVRAGHKGMSVFNAELQITHGTWTCLEKAAEYELLVQEILHYHRIFKTDHAHPYLFINVRNAEYRGEPSKIGNMEKAFDRACVRVGIRPHEEAGAHLHGLRHFYRWYAKEVLKASPEIMKLMLRQESIDSQFAYGKHAEDGNNAMLKLRDGARSHRGNDESEE</sequence>
<accession>A0A8J7QWR2</accession>
<dbReference type="SUPFAM" id="SSF56349">
    <property type="entry name" value="DNA breaking-rejoining enzymes"/>
    <property type="match status" value="1"/>
</dbReference>
<dbReference type="GO" id="GO:0015074">
    <property type="term" value="P:DNA integration"/>
    <property type="evidence" value="ECO:0007669"/>
    <property type="project" value="InterPro"/>
</dbReference>
<protein>
    <recommendedName>
        <fullName evidence="5">Phage integrase family protein</fullName>
    </recommendedName>
</protein>
<dbReference type="GO" id="GO:0006310">
    <property type="term" value="P:DNA recombination"/>
    <property type="evidence" value="ECO:0007669"/>
    <property type="project" value="UniProtKB-KW"/>
</dbReference>
<feature type="compositionally biased region" description="Basic and acidic residues" evidence="2">
    <location>
        <begin position="7"/>
        <end position="24"/>
    </location>
</feature>
<dbReference type="Gene3D" id="1.10.443.10">
    <property type="entry name" value="Intergrase catalytic core"/>
    <property type="match status" value="1"/>
</dbReference>
<evidence type="ECO:0000256" key="2">
    <source>
        <dbReference type="SAM" id="MobiDB-lite"/>
    </source>
</evidence>
<comment type="caution">
    <text evidence="3">The sequence shown here is derived from an EMBL/GenBank/DDBJ whole genome shotgun (WGS) entry which is preliminary data.</text>
</comment>
<organism evidence="3 4">
    <name type="scientific">Tianweitania sediminis</name>
    <dbReference type="NCBI Taxonomy" id="1502156"/>
    <lineage>
        <taxon>Bacteria</taxon>
        <taxon>Pseudomonadati</taxon>
        <taxon>Pseudomonadota</taxon>
        <taxon>Alphaproteobacteria</taxon>
        <taxon>Hyphomicrobiales</taxon>
        <taxon>Phyllobacteriaceae</taxon>
        <taxon>Tianweitania</taxon>
    </lineage>
</organism>
<dbReference type="InterPro" id="IPR013762">
    <property type="entry name" value="Integrase-like_cat_sf"/>
</dbReference>
<proteinExistence type="predicted"/>
<evidence type="ECO:0008006" key="5">
    <source>
        <dbReference type="Google" id="ProtNLM"/>
    </source>
</evidence>
<dbReference type="Proteomes" id="UP000666240">
    <property type="component" value="Unassembled WGS sequence"/>
</dbReference>
<name>A0A8J7QWR2_9HYPH</name>
<dbReference type="RefSeq" id="WP_209333992.1">
    <property type="nucleotide sequence ID" value="NZ_JAGIYY010000001.1"/>
</dbReference>
<dbReference type="InterPro" id="IPR011010">
    <property type="entry name" value="DNA_brk_join_enz"/>
</dbReference>
<dbReference type="EMBL" id="JAGIYY010000001">
    <property type="protein sequence ID" value="MBP0438053.1"/>
    <property type="molecule type" value="Genomic_DNA"/>
</dbReference>
<evidence type="ECO:0000313" key="4">
    <source>
        <dbReference type="Proteomes" id="UP000666240"/>
    </source>
</evidence>
<gene>
    <name evidence="3" type="ORF">J5Y06_05290</name>
</gene>
<keyword evidence="1" id="KW-0233">DNA recombination</keyword>
<evidence type="ECO:0000313" key="3">
    <source>
        <dbReference type="EMBL" id="MBP0438053.1"/>
    </source>
</evidence>
<evidence type="ECO:0000256" key="1">
    <source>
        <dbReference type="ARBA" id="ARBA00023172"/>
    </source>
</evidence>